<feature type="signal peptide" evidence="2">
    <location>
        <begin position="1"/>
        <end position="21"/>
    </location>
</feature>
<evidence type="ECO:0000313" key="4">
    <source>
        <dbReference type="Proteomes" id="UP000019132"/>
    </source>
</evidence>
<dbReference type="OMA" id="SYRQFGW"/>
<evidence type="ECO:0008006" key="5">
    <source>
        <dbReference type="Google" id="ProtNLM"/>
    </source>
</evidence>
<keyword evidence="1" id="KW-1133">Transmembrane helix</keyword>
<dbReference type="STRING" id="431595.K3X661"/>
<dbReference type="InParanoid" id="K3X661"/>
<keyword evidence="1" id="KW-0472">Membrane</keyword>
<protein>
    <recommendedName>
        <fullName evidence="5">Transmembrane protein</fullName>
    </recommendedName>
</protein>
<sequence>MCIFLCAGAAAAVLTFLTLHAKTFPVSESIGSQLKQTVVNDIVAFQSAFLTPLNQLLTVSNTLNGNKLAKLQNTIGELMTPHTFLENQTLTHDGIQEPAFAILDELKSYATLYPTVNNNQLDCANMNITPNAAVRMTVDATTGCFRCKTCSTLMDLVAISQDRWKRNPFQVQLDLLIAQRQMLEFASTEKTLVPAIVAFRDQIDDSFKEFAQRTIEIAGRYDKFRDELHQVSFFGCLGLMGLAGLATLLAVAGFIHGISSKKRHLARMSCCIAEMAVVVAVLLVGVLYTVAMMSQDGIEALRLFENDTTIFLAPSLAAQNVQRVLLDANLVRANRVDSILAFADTLRVPPHPTPSTDSPSRFDIDALYLSAFQELFTFRDNTVSTDKVIVDLFGWDESFAADQRTSPVAMAFGNASVTSPYNGTLHQELLNSSISRLLDPDNDAKLVTNDDLAMIQTVFNKTWRGVADQGAHQNNLIITQWYFAAHVYAQKLRLREYTAVVVEIISRIRSLLDAPIEKTRAMESAEFQVKADVEYFTDAIRDSKIHDCSYNGNCGWLRASINELFALFQELIAHAERAAITRAIAAVCTLLGLVFTNCFANRLRRNTVKVYIGS</sequence>
<keyword evidence="2" id="KW-0732">Signal</keyword>
<dbReference type="EMBL" id="GL376588">
    <property type="status" value="NOT_ANNOTATED_CDS"/>
    <property type="molecule type" value="Genomic_DNA"/>
</dbReference>
<feature type="transmembrane region" description="Helical" evidence="1">
    <location>
        <begin position="579"/>
        <end position="600"/>
    </location>
</feature>
<dbReference type="VEuPathDB" id="FungiDB:PYU1_G012684"/>
<organism evidence="3 4">
    <name type="scientific">Globisporangium ultimum (strain ATCC 200006 / CBS 805.95 / DAOM BR144)</name>
    <name type="common">Pythium ultimum</name>
    <dbReference type="NCBI Taxonomy" id="431595"/>
    <lineage>
        <taxon>Eukaryota</taxon>
        <taxon>Sar</taxon>
        <taxon>Stramenopiles</taxon>
        <taxon>Oomycota</taxon>
        <taxon>Peronosporomycetes</taxon>
        <taxon>Pythiales</taxon>
        <taxon>Pythiaceae</taxon>
        <taxon>Globisporangium</taxon>
    </lineage>
</organism>
<dbReference type="Proteomes" id="UP000019132">
    <property type="component" value="Unassembled WGS sequence"/>
</dbReference>
<proteinExistence type="predicted"/>
<accession>K3X661</accession>
<evidence type="ECO:0000256" key="1">
    <source>
        <dbReference type="SAM" id="Phobius"/>
    </source>
</evidence>
<dbReference type="AlphaFoldDB" id="K3X661"/>
<reference evidence="3" key="3">
    <citation type="submission" date="2015-02" db="UniProtKB">
        <authorList>
            <consortium name="EnsemblProtists"/>
        </authorList>
    </citation>
    <scope>IDENTIFICATION</scope>
    <source>
        <strain evidence="3">DAOM BR144</strain>
    </source>
</reference>
<feature type="transmembrane region" description="Helical" evidence="1">
    <location>
        <begin position="270"/>
        <end position="291"/>
    </location>
</feature>
<keyword evidence="4" id="KW-1185">Reference proteome</keyword>
<keyword evidence="1" id="KW-0812">Transmembrane</keyword>
<name>K3X661_GLOUD</name>
<reference evidence="4" key="2">
    <citation type="submission" date="2010-04" db="EMBL/GenBank/DDBJ databases">
        <authorList>
            <person name="Buell R."/>
            <person name="Hamilton J."/>
            <person name="Hostetler J."/>
        </authorList>
    </citation>
    <scope>NUCLEOTIDE SEQUENCE [LARGE SCALE GENOMIC DNA]</scope>
    <source>
        <strain evidence="4">DAOM:BR144</strain>
    </source>
</reference>
<reference evidence="4" key="1">
    <citation type="journal article" date="2010" name="Genome Biol.">
        <title>Genome sequence of the necrotrophic plant pathogen Pythium ultimum reveals original pathogenicity mechanisms and effector repertoire.</title>
        <authorList>
            <person name="Levesque C.A."/>
            <person name="Brouwer H."/>
            <person name="Cano L."/>
            <person name="Hamilton J.P."/>
            <person name="Holt C."/>
            <person name="Huitema E."/>
            <person name="Raffaele S."/>
            <person name="Robideau G.P."/>
            <person name="Thines M."/>
            <person name="Win J."/>
            <person name="Zerillo M.M."/>
            <person name="Beakes G.W."/>
            <person name="Boore J.L."/>
            <person name="Busam D."/>
            <person name="Dumas B."/>
            <person name="Ferriera S."/>
            <person name="Fuerstenberg S.I."/>
            <person name="Gachon C.M."/>
            <person name="Gaulin E."/>
            <person name="Govers F."/>
            <person name="Grenville-Briggs L."/>
            <person name="Horner N."/>
            <person name="Hostetler J."/>
            <person name="Jiang R.H."/>
            <person name="Johnson J."/>
            <person name="Krajaejun T."/>
            <person name="Lin H."/>
            <person name="Meijer H.J."/>
            <person name="Moore B."/>
            <person name="Morris P."/>
            <person name="Phuntmart V."/>
            <person name="Puiu D."/>
            <person name="Shetty J."/>
            <person name="Stajich J.E."/>
            <person name="Tripathy S."/>
            <person name="Wawra S."/>
            <person name="van West P."/>
            <person name="Whitty B.R."/>
            <person name="Coutinho P.M."/>
            <person name="Henrissat B."/>
            <person name="Martin F."/>
            <person name="Thomas P.D."/>
            <person name="Tyler B.M."/>
            <person name="De Vries R.P."/>
            <person name="Kamoun S."/>
            <person name="Yandell M."/>
            <person name="Tisserat N."/>
            <person name="Buell C.R."/>
        </authorList>
    </citation>
    <scope>NUCLEOTIDE SEQUENCE</scope>
    <source>
        <strain evidence="4">DAOM:BR144</strain>
    </source>
</reference>
<feature type="chain" id="PRO_5003872894" description="Transmembrane protein" evidence="2">
    <location>
        <begin position="22"/>
        <end position="614"/>
    </location>
</feature>
<feature type="transmembrane region" description="Helical" evidence="1">
    <location>
        <begin position="231"/>
        <end position="258"/>
    </location>
</feature>
<dbReference type="HOGENOM" id="CLU_553779_0_0_1"/>
<dbReference type="eggNOG" id="ENOG502R0KB">
    <property type="taxonomic scope" value="Eukaryota"/>
</dbReference>
<evidence type="ECO:0000256" key="2">
    <source>
        <dbReference type="SAM" id="SignalP"/>
    </source>
</evidence>
<dbReference type="EnsemblProtists" id="PYU1_T012710">
    <property type="protein sequence ID" value="PYU1_T012710"/>
    <property type="gene ID" value="PYU1_G012684"/>
</dbReference>
<evidence type="ECO:0000313" key="3">
    <source>
        <dbReference type="EnsemblProtists" id="PYU1_T012710"/>
    </source>
</evidence>